<dbReference type="EMBL" id="SNRY01011132">
    <property type="protein sequence ID" value="KAA6304904.1"/>
    <property type="molecule type" value="Genomic_DNA"/>
</dbReference>
<dbReference type="AlphaFoldDB" id="A0A5J4P8J1"/>
<accession>A0A5J4P8J1</accession>
<protein>
    <submittedName>
        <fullName evidence="1">Uncharacterized protein</fullName>
    </submittedName>
</protein>
<organism evidence="1">
    <name type="scientific">termite gut metagenome</name>
    <dbReference type="NCBI Taxonomy" id="433724"/>
    <lineage>
        <taxon>unclassified sequences</taxon>
        <taxon>metagenomes</taxon>
        <taxon>organismal metagenomes</taxon>
    </lineage>
</organism>
<comment type="caution">
    <text evidence="1">The sequence shown here is derived from an EMBL/GenBank/DDBJ whole genome shotgun (WGS) entry which is preliminary data.</text>
</comment>
<evidence type="ECO:0000313" key="1">
    <source>
        <dbReference type="EMBL" id="KAA6304904.1"/>
    </source>
</evidence>
<name>A0A5J4P8J1_9ZZZZ</name>
<sequence>MEDFDLLLGGLRDSVRLKLGQNPRHSLGIMDSQSVRWGNNRSLNGIDGKRASKRNKTTCGC</sequence>
<reference evidence="1" key="1">
    <citation type="submission" date="2019-03" db="EMBL/GenBank/DDBJ databases">
        <title>Single cell metagenomics reveals metabolic interactions within the superorganism composed of flagellate Streblomastix strix and complex community of Bacteroidetes bacteria on its surface.</title>
        <authorList>
            <person name="Treitli S.C."/>
            <person name="Kolisko M."/>
            <person name="Husnik F."/>
            <person name="Keeling P."/>
            <person name="Hampl V."/>
        </authorList>
    </citation>
    <scope>NUCLEOTIDE SEQUENCE</scope>
    <source>
        <strain evidence="1">STM</strain>
    </source>
</reference>
<proteinExistence type="predicted"/>
<gene>
    <name evidence="1" type="ORF">EZS27_043446</name>
</gene>